<feature type="region of interest" description="FAD-dependent cmnm(5)s(2)U34 oxidoreductase" evidence="10">
    <location>
        <begin position="255"/>
        <end position="621"/>
    </location>
</feature>
<evidence type="ECO:0000256" key="7">
    <source>
        <dbReference type="ARBA" id="ARBA00022827"/>
    </source>
</evidence>
<dbReference type="EC" id="1.5.-.-" evidence="10"/>
<keyword evidence="5 10" id="KW-0949">S-adenosyl-L-methionine</keyword>
<dbReference type="NCBIfam" id="NF033855">
    <property type="entry name" value="tRNA_MNMC2"/>
    <property type="match status" value="1"/>
</dbReference>
<keyword evidence="1 10" id="KW-0963">Cytoplasm</keyword>
<evidence type="ECO:0000259" key="11">
    <source>
        <dbReference type="Pfam" id="PF01266"/>
    </source>
</evidence>
<dbReference type="InterPro" id="IPR047785">
    <property type="entry name" value="tRNA_MNMC2"/>
</dbReference>
<comment type="similarity">
    <text evidence="10">In the C-terminal section; belongs to the DAO family.</text>
</comment>
<reference evidence="13 14" key="1">
    <citation type="submission" date="2018-09" db="EMBL/GenBank/DDBJ databases">
        <title>Alcanivorax profundi sp. nov., isolated from 1000 m-depth seawater of the Mariana Trench.</title>
        <authorList>
            <person name="Liu J."/>
        </authorList>
    </citation>
    <scope>NUCLEOTIDE SEQUENCE [LARGE SCALE GENOMIC DNA]</scope>
    <source>
        <strain evidence="13 14">MTEO17</strain>
    </source>
</reference>
<organism evidence="13 14">
    <name type="scientific">Alcanivorax profundi</name>
    <dbReference type="NCBI Taxonomy" id="2338368"/>
    <lineage>
        <taxon>Bacteria</taxon>
        <taxon>Pseudomonadati</taxon>
        <taxon>Pseudomonadota</taxon>
        <taxon>Gammaproteobacteria</taxon>
        <taxon>Oceanospirillales</taxon>
        <taxon>Alcanivoracaceae</taxon>
        <taxon>Alcanivorax</taxon>
    </lineage>
</organism>
<dbReference type="InterPro" id="IPR008471">
    <property type="entry name" value="MnmC-like_methylTransf"/>
</dbReference>
<evidence type="ECO:0000313" key="14">
    <source>
        <dbReference type="Proteomes" id="UP000283734"/>
    </source>
</evidence>
<evidence type="ECO:0000256" key="3">
    <source>
        <dbReference type="ARBA" id="ARBA00022630"/>
    </source>
</evidence>
<dbReference type="Gene3D" id="3.40.50.150">
    <property type="entry name" value="Vaccinia Virus protein VP39"/>
    <property type="match status" value="1"/>
</dbReference>
<dbReference type="GO" id="GO:0004808">
    <property type="term" value="F:tRNA (5-methylaminomethyl-2-thiouridylate)(34)-methyltransferase activity"/>
    <property type="evidence" value="ECO:0007669"/>
    <property type="project" value="UniProtKB-EC"/>
</dbReference>
<dbReference type="PANTHER" id="PTHR13847:SF283">
    <property type="entry name" value="TRNA 5-METHYLAMINOMETHYL-2-THIOURIDINE BIOSYNTHESIS BIFUNCTIONAL PROTEIN MNMC"/>
    <property type="match status" value="1"/>
</dbReference>
<name>A0A418Y258_9GAMM</name>
<evidence type="ECO:0000256" key="10">
    <source>
        <dbReference type="HAMAP-Rule" id="MF_01102"/>
    </source>
</evidence>
<keyword evidence="8 10" id="KW-0560">Oxidoreductase</keyword>
<dbReference type="EMBL" id="QYYA01000001">
    <property type="protein sequence ID" value="RJG19619.1"/>
    <property type="molecule type" value="Genomic_DNA"/>
</dbReference>
<dbReference type="GO" id="GO:0002097">
    <property type="term" value="P:tRNA wobble base modification"/>
    <property type="evidence" value="ECO:0007669"/>
    <property type="project" value="UniProtKB-UniRule"/>
</dbReference>
<dbReference type="RefSeq" id="WP_119917389.1">
    <property type="nucleotide sequence ID" value="NZ_QYYA01000001.1"/>
</dbReference>
<evidence type="ECO:0000259" key="12">
    <source>
        <dbReference type="Pfam" id="PF05430"/>
    </source>
</evidence>
<feature type="domain" description="FAD dependent oxidoreductase" evidence="11">
    <location>
        <begin position="252"/>
        <end position="587"/>
    </location>
</feature>
<keyword evidence="14" id="KW-1185">Reference proteome</keyword>
<dbReference type="NCBIfam" id="TIGR03197">
    <property type="entry name" value="MnmC_Cterm"/>
    <property type="match status" value="1"/>
</dbReference>
<feature type="region of interest" description="tRNA (mnm(5)s(2)U34)-methyltransferase" evidence="10">
    <location>
        <begin position="1"/>
        <end position="238"/>
    </location>
</feature>
<feature type="domain" description="MnmC-like methyltransferase" evidence="12">
    <location>
        <begin position="116"/>
        <end position="236"/>
    </location>
</feature>
<keyword evidence="2 10" id="KW-0489">Methyltransferase</keyword>
<dbReference type="Gene3D" id="3.30.9.10">
    <property type="entry name" value="D-Amino Acid Oxidase, subunit A, domain 2"/>
    <property type="match status" value="1"/>
</dbReference>
<dbReference type="InterPro" id="IPR006076">
    <property type="entry name" value="FAD-dep_OxRdtase"/>
</dbReference>
<dbReference type="PANTHER" id="PTHR13847">
    <property type="entry name" value="SARCOSINE DEHYDROGENASE-RELATED"/>
    <property type="match status" value="1"/>
</dbReference>
<dbReference type="Pfam" id="PF05430">
    <property type="entry name" value="Methyltransf_30"/>
    <property type="match status" value="1"/>
</dbReference>
<dbReference type="AlphaFoldDB" id="A0A418Y258"/>
<keyword evidence="3 10" id="KW-0285">Flavoprotein</keyword>
<comment type="similarity">
    <text evidence="10">In the N-terminal section; belongs to the methyltransferase superfamily. tRNA (mnm(5)s(2)U34)-methyltransferase family.</text>
</comment>
<dbReference type="HAMAP" id="MF_01102">
    <property type="entry name" value="MnmC"/>
    <property type="match status" value="1"/>
</dbReference>
<evidence type="ECO:0000256" key="1">
    <source>
        <dbReference type="ARBA" id="ARBA00022490"/>
    </source>
</evidence>
<dbReference type="GO" id="GO:0005737">
    <property type="term" value="C:cytoplasm"/>
    <property type="evidence" value="ECO:0007669"/>
    <property type="project" value="UniProtKB-SubCell"/>
</dbReference>
<comment type="subcellular location">
    <subcellularLocation>
        <location evidence="10">Cytoplasm</location>
    </subcellularLocation>
</comment>
<dbReference type="EC" id="2.1.1.61" evidence="10"/>
<dbReference type="GO" id="GO:0050660">
    <property type="term" value="F:flavin adenine dinucleotide binding"/>
    <property type="evidence" value="ECO:0007669"/>
    <property type="project" value="UniProtKB-UniRule"/>
</dbReference>
<evidence type="ECO:0000256" key="6">
    <source>
        <dbReference type="ARBA" id="ARBA00022694"/>
    </source>
</evidence>
<accession>A0A418Y258</accession>
<keyword evidence="7 10" id="KW-0274">FAD</keyword>
<dbReference type="SUPFAM" id="SSF51971">
    <property type="entry name" value="Nucleotide-binding domain"/>
    <property type="match status" value="1"/>
</dbReference>
<evidence type="ECO:0000256" key="9">
    <source>
        <dbReference type="ARBA" id="ARBA00023268"/>
    </source>
</evidence>
<dbReference type="OrthoDB" id="9786494at2"/>
<evidence type="ECO:0000256" key="8">
    <source>
        <dbReference type="ARBA" id="ARBA00023002"/>
    </source>
</evidence>
<evidence type="ECO:0000256" key="2">
    <source>
        <dbReference type="ARBA" id="ARBA00022603"/>
    </source>
</evidence>
<dbReference type="InterPro" id="IPR029063">
    <property type="entry name" value="SAM-dependent_MTases_sf"/>
</dbReference>
<keyword evidence="4 10" id="KW-0808">Transferase</keyword>
<dbReference type="InterPro" id="IPR036188">
    <property type="entry name" value="FAD/NAD-bd_sf"/>
</dbReference>
<evidence type="ECO:0000256" key="5">
    <source>
        <dbReference type="ARBA" id="ARBA00022691"/>
    </source>
</evidence>
<dbReference type="GO" id="GO:0016645">
    <property type="term" value="F:oxidoreductase activity, acting on the CH-NH group of donors"/>
    <property type="evidence" value="ECO:0007669"/>
    <property type="project" value="InterPro"/>
</dbReference>
<gene>
    <name evidence="10 13" type="primary">mnmC</name>
    <name evidence="13" type="ORF">D4A39_01830</name>
</gene>
<comment type="catalytic activity">
    <reaction evidence="10">
        <text>5-aminomethyl-2-thiouridine(34) in tRNA + S-adenosyl-L-methionine = 5-methylaminomethyl-2-thiouridine(34) in tRNA + S-adenosyl-L-homocysteine + H(+)</text>
        <dbReference type="Rhea" id="RHEA:19569"/>
        <dbReference type="Rhea" id="RHEA-COMP:10195"/>
        <dbReference type="Rhea" id="RHEA-COMP:10197"/>
        <dbReference type="ChEBI" id="CHEBI:15378"/>
        <dbReference type="ChEBI" id="CHEBI:57856"/>
        <dbReference type="ChEBI" id="CHEBI:59789"/>
        <dbReference type="ChEBI" id="CHEBI:74454"/>
        <dbReference type="ChEBI" id="CHEBI:74455"/>
        <dbReference type="EC" id="2.1.1.61"/>
    </reaction>
</comment>
<dbReference type="GO" id="GO:0032259">
    <property type="term" value="P:methylation"/>
    <property type="evidence" value="ECO:0007669"/>
    <property type="project" value="UniProtKB-KW"/>
</dbReference>
<dbReference type="Gene3D" id="3.50.50.60">
    <property type="entry name" value="FAD/NAD(P)-binding domain"/>
    <property type="match status" value="1"/>
</dbReference>
<keyword evidence="9 10" id="KW-0511">Multifunctional enzyme</keyword>
<keyword evidence="6 10" id="KW-0819">tRNA processing</keyword>
<evidence type="ECO:0000256" key="4">
    <source>
        <dbReference type="ARBA" id="ARBA00022679"/>
    </source>
</evidence>
<comment type="function">
    <text evidence="10">Catalyzes the last two steps in the biosynthesis of 5-methylaminomethyl-2-thiouridine (mnm(5)s(2)U) at the wobble position (U34) in tRNA. Catalyzes the FAD-dependent demodification of cmnm(5)s(2)U34 to nm(5)s(2)U34, followed by the transfer of a methyl group from S-adenosyl-L-methionine to nm(5)s(2)U34, to form mnm(5)s(2)U34.</text>
</comment>
<dbReference type="InterPro" id="IPR023032">
    <property type="entry name" value="tRNA_MAMT_biosynth_bifunc_MnmC"/>
</dbReference>
<comment type="cofactor">
    <cofactor evidence="10">
        <name>FAD</name>
        <dbReference type="ChEBI" id="CHEBI:57692"/>
    </cofactor>
</comment>
<dbReference type="SUPFAM" id="SSF53335">
    <property type="entry name" value="S-adenosyl-L-methionine-dependent methyltransferases"/>
    <property type="match status" value="1"/>
</dbReference>
<proteinExistence type="inferred from homology"/>
<dbReference type="NCBIfam" id="NF002481">
    <property type="entry name" value="PRK01747.1-2"/>
    <property type="match status" value="1"/>
</dbReference>
<dbReference type="Pfam" id="PF01266">
    <property type="entry name" value="DAO"/>
    <property type="match status" value="1"/>
</dbReference>
<protein>
    <recommendedName>
        <fullName evidence="10">tRNA 5-methylaminomethyl-2-thiouridine biosynthesis bifunctional protein MnmC</fullName>
        <shortName evidence="10">tRNA mnm(5)s(2)U biosynthesis bifunctional protein</shortName>
    </recommendedName>
    <domain>
        <recommendedName>
            <fullName evidence="10">tRNA (mnm(5)s(2)U34)-methyltransferase</fullName>
            <ecNumber evidence="10">2.1.1.61</ecNumber>
        </recommendedName>
    </domain>
    <domain>
        <recommendedName>
            <fullName evidence="10">FAD-dependent cmnm(5)s(2)U34 oxidoreductase</fullName>
            <ecNumber evidence="10">1.5.-.-</ecNumber>
        </recommendedName>
    </domain>
</protein>
<sequence>MTTTIFAPILPADLDWQGDIPVARDYDDPYFSRQDGIAESRYVFLNGNRLPERFSTLSSGQLFVVGETGFGTGLNCLLAAQCFLQTAPPQAHLHLVSVEKHPLTLKDMRTALAHWPELASLANALLTEYPPATPGQHRLKLHPRISLTLLYGEAEQCWSLFQHPVDAWFLDGFAPACNPDMWQPALFAEMARLSRPGTTLATFTAAGFVRRGLQESGFVMNKNKGFGHKRHMLTGEIPHGSPASCPADSPSVIVVGAGLAGATTARALAERGCKVTVMDPDGIAQHASGNLAGVVYSTPSAHLTPQNRFYQQSYSHALRWLARQAFPRDKSDGQLNGVVQHYVDDKQQEKLTQALETGAWPSSLLIAQGEHAAELVGGGYLRPARWCQHLLDHDNIRIEKISVTAVHEGQPATVTLDNGQSRHADAIVLCTAANTTTLPGLQWLPLKLIRGQVSYCQATEASRLWQQAQCHGGYLTPALDDLHCVGATFDLHNDSPVTSEKDDQANLAQLERYLPRLWLELGGQQINIVDRRVAFRCQSLDFLPLCGPLPVATENPHRPATGLYLNLAHGSRGITGTPLCADLIADLICKHPLPVDQQLVDALAPERFIVRKRKKQSGWTP</sequence>
<comment type="caution">
    <text evidence="13">The sequence shown here is derived from an EMBL/GenBank/DDBJ whole genome shotgun (WGS) entry which is preliminary data.</text>
</comment>
<dbReference type="SUPFAM" id="SSF54373">
    <property type="entry name" value="FAD-linked reductases, C-terminal domain"/>
    <property type="match status" value="1"/>
</dbReference>
<dbReference type="InterPro" id="IPR017610">
    <property type="entry name" value="tRNA_S-uridine_synth_MnmC_C"/>
</dbReference>
<evidence type="ECO:0000313" key="13">
    <source>
        <dbReference type="EMBL" id="RJG19619.1"/>
    </source>
</evidence>
<dbReference type="Proteomes" id="UP000283734">
    <property type="component" value="Unassembled WGS sequence"/>
</dbReference>